<reference evidence="2 3" key="1">
    <citation type="journal article" date="2013" name="Curr. Biol.">
        <title>The Genome of the Foraminiferan Reticulomyxa filosa.</title>
        <authorList>
            <person name="Glockner G."/>
            <person name="Hulsmann N."/>
            <person name="Schleicher M."/>
            <person name="Noegel A.A."/>
            <person name="Eichinger L."/>
            <person name="Gallinger C."/>
            <person name="Pawlowski J."/>
            <person name="Sierra R."/>
            <person name="Euteneuer U."/>
            <person name="Pillet L."/>
            <person name="Moustafa A."/>
            <person name="Platzer M."/>
            <person name="Groth M."/>
            <person name="Szafranski K."/>
            <person name="Schliwa M."/>
        </authorList>
    </citation>
    <scope>NUCLEOTIDE SEQUENCE [LARGE SCALE GENOMIC DNA]</scope>
</reference>
<dbReference type="AlphaFoldDB" id="X6NLT6"/>
<feature type="compositionally biased region" description="Basic and acidic residues" evidence="1">
    <location>
        <begin position="123"/>
        <end position="141"/>
    </location>
</feature>
<keyword evidence="3" id="KW-1185">Reference proteome</keyword>
<evidence type="ECO:0000313" key="3">
    <source>
        <dbReference type="Proteomes" id="UP000023152"/>
    </source>
</evidence>
<accession>X6NLT6</accession>
<feature type="region of interest" description="Disordered" evidence="1">
    <location>
        <begin position="120"/>
        <end position="141"/>
    </location>
</feature>
<gene>
    <name evidence="2" type="ORF">RFI_10186</name>
</gene>
<comment type="caution">
    <text evidence="2">The sequence shown here is derived from an EMBL/GenBank/DDBJ whole genome shotgun (WGS) entry which is preliminary data.</text>
</comment>
<dbReference type="EMBL" id="ASPP01007554">
    <property type="protein sequence ID" value="ETO26946.1"/>
    <property type="molecule type" value="Genomic_DNA"/>
</dbReference>
<evidence type="ECO:0000313" key="2">
    <source>
        <dbReference type="EMBL" id="ETO26946.1"/>
    </source>
</evidence>
<sequence length="189" mass="21836">MSKFQSREESFYAMSCSMRVLPFFKSPGYMRGMFLLDGVFSAIFTIPPDQNEDYVIRITPCSNLLSGIRADIQPDVYDKDEYFRIIDILKVPNLEEILIQFRQGYKDALRSRDRLIAKGMIPKKKDTPKSDKTGTKDHDTSENMMSLEQWLSYIRMHGQKILSDVKVAPGNLFVGDVEKLRKQDFSALM</sequence>
<dbReference type="OrthoDB" id="187518at2759"/>
<protein>
    <submittedName>
        <fullName evidence="2">Uncharacterized protein</fullName>
    </submittedName>
</protein>
<evidence type="ECO:0000256" key="1">
    <source>
        <dbReference type="SAM" id="MobiDB-lite"/>
    </source>
</evidence>
<name>X6NLT6_RETFI</name>
<organism evidence="2 3">
    <name type="scientific">Reticulomyxa filosa</name>
    <dbReference type="NCBI Taxonomy" id="46433"/>
    <lineage>
        <taxon>Eukaryota</taxon>
        <taxon>Sar</taxon>
        <taxon>Rhizaria</taxon>
        <taxon>Retaria</taxon>
        <taxon>Foraminifera</taxon>
        <taxon>Monothalamids</taxon>
        <taxon>Reticulomyxidae</taxon>
        <taxon>Reticulomyxa</taxon>
    </lineage>
</organism>
<dbReference type="Proteomes" id="UP000023152">
    <property type="component" value="Unassembled WGS sequence"/>
</dbReference>
<proteinExistence type="predicted"/>